<evidence type="ECO:0000313" key="4">
    <source>
        <dbReference type="Proteomes" id="UP000314986"/>
    </source>
</evidence>
<dbReference type="InParanoid" id="A0A4W3GFJ1"/>
<evidence type="ECO:0000256" key="1">
    <source>
        <dbReference type="SAM" id="SignalP"/>
    </source>
</evidence>
<dbReference type="Proteomes" id="UP000314986">
    <property type="component" value="Unassembled WGS sequence"/>
</dbReference>
<keyword evidence="4" id="KW-1185">Reference proteome</keyword>
<feature type="chain" id="PRO_5021386354" description="Cathepsin propeptide inhibitor domain-containing protein" evidence="1">
    <location>
        <begin position="18"/>
        <end position="89"/>
    </location>
</feature>
<dbReference type="STRING" id="7868.ENSCMIP00000002138"/>
<dbReference type="Ensembl" id="ENSCMIT00000002219.1">
    <property type="protein sequence ID" value="ENSCMIP00000002138.1"/>
    <property type="gene ID" value="ENSCMIG00000001299.1"/>
</dbReference>
<keyword evidence="1" id="KW-0732">Signal</keyword>
<dbReference type="Gene3D" id="1.10.287.2250">
    <property type="match status" value="1"/>
</dbReference>
<dbReference type="InterPro" id="IPR013201">
    <property type="entry name" value="Prot_inhib_I29"/>
</dbReference>
<reference evidence="4" key="1">
    <citation type="journal article" date="2006" name="Science">
        <title>Ancient noncoding elements conserved in the human genome.</title>
        <authorList>
            <person name="Venkatesh B."/>
            <person name="Kirkness E.F."/>
            <person name="Loh Y.H."/>
            <person name="Halpern A.L."/>
            <person name="Lee A.P."/>
            <person name="Johnson J."/>
            <person name="Dandona N."/>
            <person name="Viswanathan L.D."/>
            <person name="Tay A."/>
            <person name="Venter J.C."/>
            <person name="Strausberg R.L."/>
            <person name="Brenner S."/>
        </authorList>
    </citation>
    <scope>NUCLEOTIDE SEQUENCE [LARGE SCALE GENOMIC DNA]</scope>
</reference>
<sequence length="89" mass="9732">MLLSVLIISVLVTVSTSEIFDAHAENDWLEEETVRKDIWKLNAKTVANHNMNFKLGKTSFSLSLNALADLRGSGKGTGGWRSRASGLRG</sequence>
<feature type="signal peptide" evidence="1">
    <location>
        <begin position="1"/>
        <end position="17"/>
    </location>
</feature>
<name>A0A4W3GFJ1_CALMI</name>
<dbReference type="Pfam" id="PF08246">
    <property type="entry name" value="Inhibitor_I29"/>
    <property type="match status" value="1"/>
</dbReference>
<reference evidence="4" key="2">
    <citation type="journal article" date="2007" name="PLoS Biol.">
        <title>Survey sequencing and comparative analysis of the elephant shark (Callorhinchus milii) genome.</title>
        <authorList>
            <person name="Venkatesh B."/>
            <person name="Kirkness E.F."/>
            <person name="Loh Y.H."/>
            <person name="Halpern A.L."/>
            <person name="Lee A.P."/>
            <person name="Johnson J."/>
            <person name="Dandona N."/>
            <person name="Viswanathan L.D."/>
            <person name="Tay A."/>
            <person name="Venter J.C."/>
            <person name="Strausberg R.L."/>
            <person name="Brenner S."/>
        </authorList>
    </citation>
    <scope>NUCLEOTIDE SEQUENCE [LARGE SCALE GENOMIC DNA]</scope>
</reference>
<reference evidence="3" key="4">
    <citation type="submission" date="2025-08" db="UniProtKB">
        <authorList>
            <consortium name="Ensembl"/>
        </authorList>
    </citation>
    <scope>IDENTIFICATION</scope>
</reference>
<reference evidence="3" key="5">
    <citation type="submission" date="2025-09" db="UniProtKB">
        <authorList>
            <consortium name="Ensembl"/>
        </authorList>
    </citation>
    <scope>IDENTIFICATION</scope>
</reference>
<evidence type="ECO:0000259" key="2">
    <source>
        <dbReference type="Pfam" id="PF08246"/>
    </source>
</evidence>
<protein>
    <recommendedName>
        <fullName evidence="2">Cathepsin propeptide inhibitor domain-containing protein</fullName>
    </recommendedName>
</protein>
<proteinExistence type="predicted"/>
<feature type="domain" description="Cathepsin propeptide inhibitor" evidence="2">
    <location>
        <begin position="28"/>
        <end position="70"/>
    </location>
</feature>
<accession>A0A4W3GFJ1</accession>
<reference evidence="4" key="3">
    <citation type="journal article" date="2014" name="Nature">
        <title>Elephant shark genome provides unique insights into gnathostome evolution.</title>
        <authorList>
            <consortium name="International Elephant Shark Genome Sequencing Consortium"/>
            <person name="Venkatesh B."/>
            <person name="Lee A.P."/>
            <person name="Ravi V."/>
            <person name="Maurya A.K."/>
            <person name="Lian M.M."/>
            <person name="Swann J.B."/>
            <person name="Ohta Y."/>
            <person name="Flajnik M.F."/>
            <person name="Sutoh Y."/>
            <person name="Kasahara M."/>
            <person name="Hoon S."/>
            <person name="Gangu V."/>
            <person name="Roy S.W."/>
            <person name="Irimia M."/>
            <person name="Korzh V."/>
            <person name="Kondrychyn I."/>
            <person name="Lim Z.W."/>
            <person name="Tay B.H."/>
            <person name="Tohari S."/>
            <person name="Kong K.W."/>
            <person name="Ho S."/>
            <person name="Lorente-Galdos B."/>
            <person name="Quilez J."/>
            <person name="Marques-Bonet T."/>
            <person name="Raney B.J."/>
            <person name="Ingham P.W."/>
            <person name="Tay A."/>
            <person name="Hillier L.W."/>
            <person name="Minx P."/>
            <person name="Boehm T."/>
            <person name="Wilson R.K."/>
            <person name="Brenner S."/>
            <person name="Warren W.C."/>
        </authorList>
    </citation>
    <scope>NUCLEOTIDE SEQUENCE [LARGE SCALE GENOMIC DNA]</scope>
</reference>
<dbReference type="AlphaFoldDB" id="A0A4W3GFJ1"/>
<evidence type="ECO:0000313" key="3">
    <source>
        <dbReference type="Ensembl" id="ENSCMIP00000002138.1"/>
    </source>
</evidence>
<organism evidence="3 4">
    <name type="scientific">Callorhinchus milii</name>
    <name type="common">Ghost shark</name>
    <dbReference type="NCBI Taxonomy" id="7868"/>
    <lineage>
        <taxon>Eukaryota</taxon>
        <taxon>Metazoa</taxon>
        <taxon>Chordata</taxon>
        <taxon>Craniata</taxon>
        <taxon>Vertebrata</taxon>
        <taxon>Chondrichthyes</taxon>
        <taxon>Holocephali</taxon>
        <taxon>Chimaeriformes</taxon>
        <taxon>Callorhinchidae</taxon>
        <taxon>Callorhinchus</taxon>
    </lineage>
</organism>